<keyword evidence="6 8" id="KW-1133">Transmembrane helix</keyword>
<evidence type="ECO:0000256" key="1">
    <source>
        <dbReference type="ARBA" id="ARBA00004141"/>
    </source>
</evidence>
<reference evidence="9 10" key="1">
    <citation type="submission" date="2017-01" db="EMBL/GenBank/DDBJ databases">
        <title>Bacillus phylogenomics.</title>
        <authorList>
            <person name="Dunlap C."/>
        </authorList>
    </citation>
    <scope>NUCLEOTIDE SEQUENCE [LARGE SCALE GENOMIC DNA]</scope>
    <source>
        <strain evidence="9 10">NRRL B-41282</strain>
    </source>
</reference>
<organism evidence="9 10">
    <name type="scientific">Bacillus swezeyi</name>
    <dbReference type="NCBI Taxonomy" id="1925020"/>
    <lineage>
        <taxon>Bacteria</taxon>
        <taxon>Bacillati</taxon>
        <taxon>Bacillota</taxon>
        <taxon>Bacilli</taxon>
        <taxon>Bacillales</taxon>
        <taxon>Bacillaceae</taxon>
        <taxon>Bacillus</taxon>
    </lineage>
</organism>
<dbReference type="Proteomes" id="UP000187367">
    <property type="component" value="Unassembled WGS sequence"/>
</dbReference>
<feature type="transmembrane region" description="Helical" evidence="8">
    <location>
        <begin position="213"/>
        <end position="241"/>
    </location>
</feature>
<dbReference type="PANTHER" id="PTHR34975:SF2">
    <property type="entry name" value="SPORE GERMINATION PROTEIN A2"/>
    <property type="match status" value="1"/>
</dbReference>
<dbReference type="PANTHER" id="PTHR34975">
    <property type="entry name" value="SPORE GERMINATION PROTEIN A2"/>
    <property type="match status" value="1"/>
</dbReference>
<keyword evidence="5 8" id="KW-0812">Transmembrane</keyword>
<evidence type="ECO:0000313" key="9">
    <source>
        <dbReference type="EMBL" id="OMI06733.1"/>
    </source>
</evidence>
<evidence type="ECO:0000256" key="3">
    <source>
        <dbReference type="ARBA" id="ARBA00022448"/>
    </source>
</evidence>
<keyword evidence="3" id="KW-0813">Transport</keyword>
<keyword evidence="10" id="KW-1185">Reference proteome</keyword>
<evidence type="ECO:0000256" key="2">
    <source>
        <dbReference type="ARBA" id="ARBA00007998"/>
    </source>
</evidence>
<name>A0A1R1S2X5_9BACI</name>
<keyword evidence="4" id="KW-0309">Germination</keyword>
<evidence type="ECO:0000256" key="7">
    <source>
        <dbReference type="ARBA" id="ARBA00023136"/>
    </source>
</evidence>
<feature type="transmembrane region" description="Helical" evidence="8">
    <location>
        <begin position="142"/>
        <end position="164"/>
    </location>
</feature>
<comment type="caution">
    <text evidence="9">The sequence shown here is derived from an EMBL/GenBank/DDBJ whole genome shotgun (WGS) entry which is preliminary data.</text>
</comment>
<feature type="transmembrane region" description="Helical" evidence="8">
    <location>
        <begin position="333"/>
        <end position="356"/>
    </location>
</feature>
<sequence>MEKAKISPHQLFSLIVLFEFGTALIVPLGVEAKQDAWLAELLGLTGGIILLLHYYYLYRQYPNMLLTRYIQNILGRSIGYLIGLLYIAFFIYGASRDLRDASELLLLQYDQTPMFILSGVLMVIVCYALYQGIETLARTGEIIFGLVFIMILVTFFSIIGSNVIRLENLLPVLENGWKPVITTAFPERVFFPYGELICFTTILPYLNQQKMGMAFGLAATIFSGLVLTVTIIMEIAVLGVHGWSTSTFPFLKFVEKINFGGFIQGLQGVAMIALIVGDFVKVTVFSYAAVACSADLFHVKNSSKFILPIGLVILALSVIIAGSYAAHIEQGKAALYSIFPLFAFIIPLLLVTVAFVRKRVGGGNQH</sequence>
<dbReference type="Pfam" id="PF03845">
    <property type="entry name" value="Spore_permease"/>
    <property type="match status" value="1"/>
</dbReference>
<feature type="transmembrane region" description="Helical" evidence="8">
    <location>
        <begin position="114"/>
        <end position="130"/>
    </location>
</feature>
<evidence type="ECO:0000313" key="10">
    <source>
        <dbReference type="Proteomes" id="UP000187367"/>
    </source>
</evidence>
<dbReference type="RefSeq" id="WP_076758432.1">
    <property type="nucleotide sequence ID" value="NZ_JARMMH010000008.1"/>
</dbReference>
<comment type="subcellular location">
    <subcellularLocation>
        <location evidence="1">Membrane</location>
        <topology evidence="1">Multi-pass membrane protein</topology>
    </subcellularLocation>
</comment>
<dbReference type="EMBL" id="MTJL01000012">
    <property type="protein sequence ID" value="OMI06733.1"/>
    <property type="molecule type" value="Genomic_DNA"/>
</dbReference>
<dbReference type="GO" id="GO:0009847">
    <property type="term" value="P:spore germination"/>
    <property type="evidence" value="ECO:0007669"/>
    <property type="project" value="InterPro"/>
</dbReference>
<gene>
    <name evidence="9" type="ORF">BW143_08240</name>
</gene>
<feature type="transmembrane region" description="Helical" evidence="8">
    <location>
        <begin position="189"/>
        <end position="206"/>
    </location>
</feature>
<keyword evidence="7 8" id="KW-0472">Membrane</keyword>
<dbReference type="InterPro" id="IPR004761">
    <property type="entry name" value="Spore_GerAB"/>
</dbReference>
<feature type="transmembrane region" description="Helical" evidence="8">
    <location>
        <begin position="305"/>
        <end position="327"/>
    </location>
</feature>
<dbReference type="OrthoDB" id="1891864at2"/>
<proteinExistence type="inferred from homology"/>
<evidence type="ECO:0000256" key="8">
    <source>
        <dbReference type="SAM" id="Phobius"/>
    </source>
</evidence>
<feature type="transmembrane region" description="Helical" evidence="8">
    <location>
        <begin position="261"/>
        <end position="284"/>
    </location>
</feature>
<accession>A0A1R1QQ01</accession>
<evidence type="ECO:0000256" key="5">
    <source>
        <dbReference type="ARBA" id="ARBA00022692"/>
    </source>
</evidence>
<dbReference type="AlphaFoldDB" id="A0A1R1S2X5"/>
<evidence type="ECO:0000256" key="4">
    <source>
        <dbReference type="ARBA" id="ARBA00022544"/>
    </source>
</evidence>
<dbReference type="GO" id="GO:0016020">
    <property type="term" value="C:membrane"/>
    <property type="evidence" value="ECO:0007669"/>
    <property type="project" value="UniProtKB-SubCell"/>
</dbReference>
<comment type="similarity">
    <text evidence="2">Belongs to the amino acid-polyamine-organocation (APC) superfamily. Spore germination protein (SGP) (TC 2.A.3.9) family.</text>
</comment>
<feature type="transmembrane region" description="Helical" evidence="8">
    <location>
        <begin position="12"/>
        <end position="30"/>
    </location>
</feature>
<feature type="transmembrane region" description="Helical" evidence="8">
    <location>
        <begin position="78"/>
        <end position="94"/>
    </location>
</feature>
<evidence type="ECO:0000256" key="6">
    <source>
        <dbReference type="ARBA" id="ARBA00022989"/>
    </source>
</evidence>
<feature type="transmembrane region" description="Helical" evidence="8">
    <location>
        <begin position="36"/>
        <end position="57"/>
    </location>
</feature>
<protein>
    <submittedName>
        <fullName evidence="9">Uncharacterized protein</fullName>
    </submittedName>
</protein>
<dbReference type="NCBIfam" id="TIGR00912">
    <property type="entry name" value="2A0309"/>
    <property type="match status" value="1"/>
</dbReference>
<accession>A0A1R1S2X5</accession>